<evidence type="ECO:0000256" key="1">
    <source>
        <dbReference type="SAM" id="Phobius"/>
    </source>
</evidence>
<proteinExistence type="predicted"/>
<accession>G9ZG58</accession>
<keyword evidence="1" id="KW-0812">Transmembrane</keyword>
<reference evidence="2 3" key="1">
    <citation type="submission" date="2011-08" db="EMBL/GenBank/DDBJ databases">
        <authorList>
            <person name="Weinstock G."/>
            <person name="Sodergren E."/>
            <person name="Clifton S."/>
            <person name="Fulton L."/>
            <person name="Fulton B."/>
            <person name="Courtney L."/>
            <person name="Fronick C."/>
            <person name="Harrison M."/>
            <person name="Strong C."/>
            <person name="Farmer C."/>
            <person name="Delahaunty K."/>
            <person name="Markovic C."/>
            <person name="Hall O."/>
            <person name="Minx P."/>
            <person name="Tomlinson C."/>
            <person name="Mitreva M."/>
            <person name="Hou S."/>
            <person name="Chen J."/>
            <person name="Wollam A."/>
            <person name="Pepin K.H."/>
            <person name="Johnson M."/>
            <person name="Bhonagiri V."/>
            <person name="Zhang X."/>
            <person name="Suruliraj S."/>
            <person name="Warren W."/>
            <person name="Chinwalla A."/>
            <person name="Mardis E.R."/>
            <person name="Wilson R.K."/>
        </authorList>
    </citation>
    <scope>NUCLEOTIDE SEQUENCE [LARGE SCALE GENOMIC DNA]</scope>
    <source>
        <strain evidence="2 3">F0432</strain>
    </source>
</reference>
<dbReference type="Proteomes" id="UP000004750">
    <property type="component" value="Unassembled WGS sequence"/>
</dbReference>
<dbReference type="AlphaFoldDB" id="G9ZG58"/>
<keyword evidence="1" id="KW-1133">Transmembrane helix</keyword>
<organism evidence="2 3">
    <name type="scientific">Cardiobacterium valvarum F0432</name>
    <dbReference type="NCBI Taxonomy" id="797473"/>
    <lineage>
        <taxon>Bacteria</taxon>
        <taxon>Pseudomonadati</taxon>
        <taxon>Pseudomonadota</taxon>
        <taxon>Gammaproteobacteria</taxon>
        <taxon>Cardiobacteriales</taxon>
        <taxon>Cardiobacteriaceae</taxon>
        <taxon>Cardiobacterium</taxon>
    </lineage>
</organism>
<protein>
    <submittedName>
        <fullName evidence="2">Uncharacterized protein</fullName>
    </submittedName>
</protein>
<evidence type="ECO:0000313" key="2">
    <source>
        <dbReference type="EMBL" id="EHM53414.1"/>
    </source>
</evidence>
<keyword evidence="1" id="KW-0472">Membrane</keyword>
<dbReference type="STRING" id="797473.HMPREF9080_01772"/>
<comment type="caution">
    <text evidence="2">The sequence shown here is derived from an EMBL/GenBank/DDBJ whole genome shotgun (WGS) entry which is preliminary data.</text>
</comment>
<dbReference type="HOGENOM" id="CLU_1783384_0_0_6"/>
<gene>
    <name evidence="2" type="ORF">HMPREF9080_01772</name>
</gene>
<evidence type="ECO:0000313" key="3">
    <source>
        <dbReference type="Proteomes" id="UP000004750"/>
    </source>
</evidence>
<name>G9ZG58_9GAMM</name>
<feature type="transmembrane region" description="Helical" evidence="1">
    <location>
        <begin position="85"/>
        <end position="118"/>
    </location>
</feature>
<dbReference type="EMBL" id="AGCM01000101">
    <property type="protein sequence ID" value="EHM53414.1"/>
    <property type="molecule type" value="Genomic_DNA"/>
</dbReference>
<sequence>MVQANALINLSYSKDTGSTPSESGKGTYYFTIHCFEAQIAFIGKKNIRGSLAADAIPDIDVHAAKKYQEYLDEVQSDKSSGIGCLGFTLVLALLSAIFNPIISLGVLLIGAFVAGSFFSKQPPWLKKMEEAREVSDTVETLTEEP</sequence>